<dbReference type="InterPro" id="IPR050936">
    <property type="entry name" value="AP-1-like"/>
</dbReference>
<proteinExistence type="predicted"/>
<comment type="subcellular location">
    <subcellularLocation>
        <location evidence="1">Nucleus</location>
    </subcellularLocation>
</comment>
<dbReference type="Proteomes" id="UP000559256">
    <property type="component" value="Unassembled WGS sequence"/>
</dbReference>
<feature type="compositionally biased region" description="Polar residues" evidence="4">
    <location>
        <begin position="268"/>
        <end position="288"/>
    </location>
</feature>
<keyword evidence="7" id="KW-1185">Reference proteome</keyword>
<dbReference type="OrthoDB" id="2285533at2759"/>
<dbReference type="GO" id="GO:0001228">
    <property type="term" value="F:DNA-binding transcription activator activity, RNA polymerase II-specific"/>
    <property type="evidence" value="ECO:0007669"/>
    <property type="project" value="TreeGrafter"/>
</dbReference>
<evidence type="ECO:0000313" key="6">
    <source>
        <dbReference type="EMBL" id="KAF5375103.1"/>
    </source>
</evidence>
<sequence>MPPKEQHTDVAVRKKKNADAQAAFRQRRANYISTLEETVTNLESVVLQLQESCREARAEAQDLRHENSRLRQALRDRENFWRAVWPRKGQSSDSDGPPSFNSQIPVTQCTDHSIYSSGATYSAEHDSLGHRSSAYSWPQPIAQTSSSGGESAVLTGSASNSPQFSESPTLNSSEMAFMSRFPPEDQKVSMENQPYYNFHEGSAAVHDRTQDFDYRRQTTHPGEVTLHGGTADISLAASGTDAVRYRLGSTARSSDRPLLPILPPLSAGSDNGSQHEPGSSDGDSNSYLPQKLRSRRDTTASRPSRSPSPGMAPLSGTLAVIKAQAFGALRRTRVRSRKSTDGPAKVALDVLEARGIGMGGSHGVKRQRLDDDNDLDVPS</sequence>
<feature type="region of interest" description="Disordered" evidence="4">
    <location>
        <begin position="353"/>
        <end position="379"/>
    </location>
</feature>
<dbReference type="CDD" id="cd14688">
    <property type="entry name" value="bZIP_YAP"/>
    <property type="match status" value="1"/>
</dbReference>
<name>A0A8H5H1R2_9AGAR</name>
<evidence type="ECO:0000256" key="4">
    <source>
        <dbReference type="SAM" id="MobiDB-lite"/>
    </source>
</evidence>
<feature type="compositionally biased region" description="Low complexity" evidence="4">
    <location>
        <begin position="300"/>
        <end position="309"/>
    </location>
</feature>
<dbReference type="SUPFAM" id="SSF57959">
    <property type="entry name" value="Leucine zipper domain"/>
    <property type="match status" value="1"/>
</dbReference>
<dbReference type="GO" id="GO:0090575">
    <property type="term" value="C:RNA polymerase II transcription regulator complex"/>
    <property type="evidence" value="ECO:0007669"/>
    <property type="project" value="TreeGrafter"/>
</dbReference>
<dbReference type="PROSITE" id="PS00036">
    <property type="entry name" value="BZIP_BASIC"/>
    <property type="match status" value="1"/>
</dbReference>
<dbReference type="PANTHER" id="PTHR40621:SF6">
    <property type="entry name" value="AP-1-LIKE TRANSCRIPTION FACTOR YAP1-RELATED"/>
    <property type="match status" value="1"/>
</dbReference>
<dbReference type="EMBL" id="JAACJM010000001">
    <property type="protein sequence ID" value="KAF5375103.1"/>
    <property type="molecule type" value="Genomic_DNA"/>
</dbReference>
<organism evidence="6 7">
    <name type="scientific">Tetrapyrgos nigripes</name>
    <dbReference type="NCBI Taxonomy" id="182062"/>
    <lineage>
        <taxon>Eukaryota</taxon>
        <taxon>Fungi</taxon>
        <taxon>Dikarya</taxon>
        <taxon>Basidiomycota</taxon>
        <taxon>Agaricomycotina</taxon>
        <taxon>Agaricomycetes</taxon>
        <taxon>Agaricomycetidae</taxon>
        <taxon>Agaricales</taxon>
        <taxon>Marasmiineae</taxon>
        <taxon>Marasmiaceae</taxon>
        <taxon>Tetrapyrgos</taxon>
    </lineage>
</organism>
<feature type="domain" description="BZIP" evidence="5">
    <location>
        <begin position="13"/>
        <end position="27"/>
    </location>
</feature>
<dbReference type="SMART" id="SM00338">
    <property type="entry name" value="BRLZ"/>
    <property type="match status" value="1"/>
</dbReference>
<feature type="compositionally biased region" description="Polar residues" evidence="4">
    <location>
        <begin position="133"/>
        <end position="172"/>
    </location>
</feature>
<keyword evidence="3" id="KW-0175">Coiled coil</keyword>
<evidence type="ECO:0000256" key="3">
    <source>
        <dbReference type="SAM" id="Coils"/>
    </source>
</evidence>
<evidence type="ECO:0000313" key="7">
    <source>
        <dbReference type="Proteomes" id="UP000559256"/>
    </source>
</evidence>
<accession>A0A8H5H1R2</accession>
<dbReference type="Gene3D" id="1.20.5.170">
    <property type="match status" value="1"/>
</dbReference>
<reference evidence="6 7" key="1">
    <citation type="journal article" date="2020" name="ISME J.">
        <title>Uncovering the hidden diversity of litter-decomposition mechanisms in mushroom-forming fungi.</title>
        <authorList>
            <person name="Floudas D."/>
            <person name="Bentzer J."/>
            <person name="Ahren D."/>
            <person name="Johansson T."/>
            <person name="Persson P."/>
            <person name="Tunlid A."/>
        </authorList>
    </citation>
    <scope>NUCLEOTIDE SEQUENCE [LARGE SCALE GENOMIC DNA]</scope>
    <source>
        <strain evidence="6 7">CBS 291.85</strain>
    </source>
</reference>
<keyword evidence="2" id="KW-0539">Nucleus</keyword>
<feature type="region of interest" description="Disordered" evidence="4">
    <location>
        <begin position="249"/>
        <end position="316"/>
    </location>
</feature>
<dbReference type="PANTHER" id="PTHR40621">
    <property type="entry name" value="TRANSCRIPTION FACTOR KAPC-RELATED"/>
    <property type="match status" value="1"/>
</dbReference>
<dbReference type="AlphaFoldDB" id="A0A8H5H1R2"/>
<evidence type="ECO:0000256" key="1">
    <source>
        <dbReference type="ARBA" id="ARBA00004123"/>
    </source>
</evidence>
<dbReference type="GO" id="GO:0000976">
    <property type="term" value="F:transcription cis-regulatory region binding"/>
    <property type="evidence" value="ECO:0007669"/>
    <property type="project" value="InterPro"/>
</dbReference>
<dbReference type="InterPro" id="IPR046347">
    <property type="entry name" value="bZIP_sf"/>
</dbReference>
<comment type="caution">
    <text evidence="6">The sequence shown here is derived from an EMBL/GenBank/DDBJ whole genome shotgun (WGS) entry which is preliminary data.</text>
</comment>
<protein>
    <recommendedName>
        <fullName evidence="5">BZIP domain-containing protein</fullName>
    </recommendedName>
</protein>
<gene>
    <name evidence="6" type="ORF">D9758_000259</name>
</gene>
<evidence type="ECO:0000259" key="5">
    <source>
        <dbReference type="PROSITE" id="PS00036"/>
    </source>
</evidence>
<dbReference type="InterPro" id="IPR004827">
    <property type="entry name" value="bZIP"/>
</dbReference>
<feature type="coiled-coil region" evidence="3">
    <location>
        <begin position="32"/>
        <end position="73"/>
    </location>
</feature>
<feature type="region of interest" description="Disordered" evidence="4">
    <location>
        <begin position="130"/>
        <end position="172"/>
    </location>
</feature>
<evidence type="ECO:0000256" key="2">
    <source>
        <dbReference type="ARBA" id="ARBA00023242"/>
    </source>
</evidence>